<accession>A0A1H9HMI0</accession>
<dbReference type="EMBL" id="FOFB01000013">
    <property type="protein sequence ID" value="SEQ63524.1"/>
    <property type="molecule type" value="Genomic_DNA"/>
</dbReference>
<dbReference type="STRING" id="478744.SAMN05444359_11311"/>
<evidence type="ECO:0000256" key="1">
    <source>
        <dbReference type="ARBA" id="ARBA00022722"/>
    </source>
</evidence>
<keyword evidence="3" id="KW-0269">Exonuclease</keyword>
<reference evidence="6" key="1">
    <citation type="submission" date="2016-10" db="EMBL/GenBank/DDBJ databases">
        <authorList>
            <person name="Varghese N."/>
            <person name="Submissions S."/>
        </authorList>
    </citation>
    <scope>NUCLEOTIDE SEQUENCE [LARGE SCALE GENOMIC DNA]</scope>
    <source>
        <strain evidence="6">DSM 24740</strain>
    </source>
</reference>
<feature type="domain" description="Exonuclease" evidence="4">
    <location>
        <begin position="51"/>
        <end position="226"/>
    </location>
</feature>
<evidence type="ECO:0000313" key="6">
    <source>
        <dbReference type="Proteomes" id="UP000199021"/>
    </source>
</evidence>
<evidence type="ECO:0000256" key="3">
    <source>
        <dbReference type="ARBA" id="ARBA00022839"/>
    </source>
</evidence>
<organism evidence="5 6">
    <name type="scientific">Neolewinella agarilytica</name>
    <dbReference type="NCBI Taxonomy" id="478744"/>
    <lineage>
        <taxon>Bacteria</taxon>
        <taxon>Pseudomonadati</taxon>
        <taxon>Bacteroidota</taxon>
        <taxon>Saprospiria</taxon>
        <taxon>Saprospirales</taxon>
        <taxon>Lewinellaceae</taxon>
        <taxon>Neolewinella</taxon>
    </lineage>
</organism>
<dbReference type="PANTHER" id="PTHR30231">
    <property type="entry name" value="DNA POLYMERASE III SUBUNIT EPSILON"/>
    <property type="match status" value="1"/>
</dbReference>
<dbReference type="NCBIfam" id="TIGR00573">
    <property type="entry name" value="dnaq"/>
    <property type="match status" value="1"/>
</dbReference>
<keyword evidence="1" id="KW-0540">Nuclease</keyword>
<dbReference type="GO" id="GO:0005829">
    <property type="term" value="C:cytosol"/>
    <property type="evidence" value="ECO:0007669"/>
    <property type="project" value="TreeGrafter"/>
</dbReference>
<dbReference type="Gene3D" id="3.30.420.10">
    <property type="entry name" value="Ribonuclease H-like superfamily/Ribonuclease H"/>
    <property type="match status" value="1"/>
</dbReference>
<sequence>MEGFEWLRKLRSSMGKSKASEPDSTWPEWYQRYFRATPNKPADEVPLEELPIVIIDAETTGLDVKKDRLLSIGALRALGNSLQIADHFEGYLPTPPDQQDARAVHIHGIIPGSRRYDYLEEEELMEGLLEFIGERTIVGHHIGFDVEMINRALERLGAGPLRNRVIDTADLAKRIQPSGYWSPPEKYSLDTLARRYRIPLSDRHTALGDAYITGVLWLKLKGRLLEKVGRDLVLGDL</sequence>
<dbReference type="GO" id="GO:0003887">
    <property type="term" value="F:DNA-directed DNA polymerase activity"/>
    <property type="evidence" value="ECO:0007669"/>
    <property type="project" value="InterPro"/>
</dbReference>
<dbReference type="InterPro" id="IPR012337">
    <property type="entry name" value="RNaseH-like_sf"/>
</dbReference>
<dbReference type="GO" id="GO:0003677">
    <property type="term" value="F:DNA binding"/>
    <property type="evidence" value="ECO:0007669"/>
    <property type="project" value="InterPro"/>
</dbReference>
<gene>
    <name evidence="5" type="ORF">SAMN05444359_11311</name>
</gene>
<dbReference type="InterPro" id="IPR006054">
    <property type="entry name" value="DnaQ"/>
</dbReference>
<evidence type="ECO:0000256" key="2">
    <source>
        <dbReference type="ARBA" id="ARBA00022801"/>
    </source>
</evidence>
<evidence type="ECO:0000313" key="5">
    <source>
        <dbReference type="EMBL" id="SEQ63524.1"/>
    </source>
</evidence>
<keyword evidence="6" id="KW-1185">Reference proteome</keyword>
<dbReference type="GO" id="GO:0008408">
    <property type="term" value="F:3'-5' exonuclease activity"/>
    <property type="evidence" value="ECO:0007669"/>
    <property type="project" value="TreeGrafter"/>
</dbReference>
<keyword evidence="2" id="KW-0378">Hydrolase</keyword>
<dbReference type="RefSeq" id="WP_090168977.1">
    <property type="nucleotide sequence ID" value="NZ_FOFB01000013.1"/>
</dbReference>
<dbReference type="AlphaFoldDB" id="A0A1H9HMI0"/>
<dbReference type="Pfam" id="PF00929">
    <property type="entry name" value="RNase_T"/>
    <property type="match status" value="1"/>
</dbReference>
<protein>
    <submittedName>
        <fullName evidence="5">DNA polymerase-3 subunit epsilon</fullName>
    </submittedName>
</protein>
<dbReference type="InterPro" id="IPR036397">
    <property type="entry name" value="RNaseH_sf"/>
</dbReference>
<dbReference type="InterPro" id="IPR013520">
    <property type="entry name" value="Ribonucl_H"/>
</dbReference>
<proteinExistence type="predicted"/>
<dbReference type="Proteomes" id="UP000199021">
    <property type="component" value="Unassembled WGS sequence"/>
</dbReference>
<dbReference type="OrthoDB" id="9803913at2"/>
<dbReference type="SMART" id="SM00479">
    <property type="entry name" value="EXOIII"/>
    <property type="match status" value="1"/>
</dbReference>
<evidence type="ECO:0000259" key="4">
    <source>
        <dbReference type="SMART" id="SM00479"/>
    </source>
</evidence>
<dbReference type="PANTHER" id="PTHR30231:SF4">
    <property type="entry name" value="PROTEIN NEN2"/>
    <property type="match status" value="1"/>
</dbReference>
<dbReference type="SUPFAM" id="SSF53098">
    <property type="entry name" value="Ribonuclease H-like"/>
    <property type="match status" value="1"/>
</dbReference>
<name>A0A1H9HMI0_9BACT</name>
<dbReference type="CDD" id="cd06127">
    <property type="entry name" value="DEDDh"/>
    <property type="match status" value="1"/>
</dbReference>
<dbReference type="GO" id="GO:0006260">
    <property type="term" value="P:DNA replication"/>
    <property type="evidence" value="ECO:0007669"/>
    <property type="project" value="InterPro"/>
</dbReference>
<dbReference type="InParanoid" id="A0A1H9HMI0"/>